<dbReference type="Proteomes" id="UP000465609">
    <property type="component" value="Chromosome"/>
</dbReference>
<reference evidence="1 2" key="1">
    <citation type="journal article" date="2019" name="Emerg. Microbes Infect.">
        <title>Comprehensive subspecies identification of 175 nontuberculous mycobacteria species based on 7547 genomic profiles.</title>
        <authorList>
            <person name="Matsumoto Y."/>
            <person name="Kinjo T."/>
            <person name="Motooka D."/>
            <person name="Nabeya D."/>
            <person name="Jung N."/>
            <person name="Uechi K."/>
            <person name="Horii T."/>
            <person name="Iida T."/>
            <person name="Fujita J."/>
            <person name="Nakamura S."/>
        </authorList>
    </citation>
    <scope>NUCLEOTIDE SEQUENCE [LARGE SCALE GENOMIC DNA]</scope>
    <source>
        <strain evidence="1 2">JCM 15296</strain>
    </source>
</reference>
<dbReference type="SUPFAM" id="SSF52091">
    <property type="entry name" value="SpoIIaa-like"/>
    <property type="match status" value="1"/>
</dbReference>
<dbReference type="RefSeq" id="WP_138228367.1">
    <property type="nucleotide sequence ID" value="NZ_AP022577.1"/>
</dbReference>
<dbReference type="Pfam" id="PF11964">
    <property type="entry name" value="SpoIIAA-like"/>
    <property type="match status" value="1"/>
</dbReference>
<organism evidence="1 2">
    <name type="scientific">Mycolicibacterium aubagnense</name>
    <dbReference type="NCBI Taxonomy" id="319707"/>
    <lineage>
        <taxon>Bacteria</taxon>
        <taxon>Bacillati</taxon>
        <taxon>Actinomycetota</taxon>
        <taxon>Actinomycetes</taxon>
        <taxon>Mycobacteriales</taxon>
        <taxon>Mycobacteriaceae</taxon>
        <taxon>Mycolicibacterium</taxon>
    </lineage>
</organism>
<proteinExistence type="predicted"/>
<name>A0ABN5YMH1_9MYCO</name>
<dbReference type="InterPro" id="IPR038396">
    <property type="entry name" value="SpoIIAA-like_sf"/>
</dbReference>
<protein>
    <recommendedName>
        <fullName evidence="3">STAS/SEC14 domain-containing protein</fullName>
    </recommendedName>
</protein>
<dbReference type="EMBL" id="AP022577">
    <property type="protein sequence ID" value="BBX82952.1"/>
    <property type="molecule type" value="Genomic_DNA"/>
</dbReference>
<dbReference type="Gene3D" id="3.40.50.10600">
    <property type="entry name" value="SpoIIaa-like domains"/>
    <property type="match status" value="1"/>
</dbReference>
<dbReference type="InterPro" id="IPR036513">
    <property type="entry name" value="STAS_dom_sf"/>
</dbReference>
<keyword evidence="2" id="KW-1185">Reference proteome</keyword>
<evidence type="ECO:0000313" key="2">
    <source>
        <dbReference type="Proteomes" id="UP000465609"/>
    </source>
</evidence>
<dbReference type="InterPro" id="IPR021866">
    <property type="entry name" value="SpoIIAA-like"/>
</dbReference>
<evidence type="ECO:0008006" key="3">
    <source>
        <dbReference type="Google" id="ProtNLM"/>
    </source>
</evidence>
<sequence length="123" mass="13585">MIDQHWDTDHSILTVRPESALSTGDFAALARAVDPKIEQDGDLDGLIIDAPRFPGWDSYGAMVSHVRFVHDHHRHVKKIAIVTDLPVAGVTQHLASHVVSAQIRQFPAGHVQQANSWITDGLR</sequence>
<accession>A0ABN5YMH1</accession>
<evidence type="ECO:0000313" key="1">
    <source>
        <dbReference type="EMBL" id="BBX82952.1"/>
    </source>
</evidence>
<gene>
    <name evidence="1" type="ORF">MAUB_08250</name>
</gene>